<dbReference type="Proteomes" id="UP001300672">
    <property type="component" value="Chromosome"/>
</dbReference>
<feature type="domain" description="Glucan biosynthesis periplasmic MdoG C-terminal" evidence="5">
    <location>
        <begin position="31"/>
        <end position="502"/>
    </location>
</feature>
<evidence type="ECO:0000256" key="1">
    <source>
        <dbReference type="ARBA" id="ARBA00004418"/>
    </source>
</evidence>
<sequence length="511" mass="58530">MKSIFYVITWLCLIYIGGYQAPLRAEDTGCFSYVKQLAEQRSAQAFVKTPMMQVDTGRITYDHYQHIKFRHNKTFWRAENLPFQLEFMHPGMHYIQPIELFTWENGQAHPIKFSKDYYDYSEVKFLNLENDEPRMGFTGFRILSKLGGEYAAFSETMVFQGASYFRALAQDQHYGLSARGLGINTSLEGKEEFPDYTQFWLEKPKADAKTFTFCALLDSPSTTGASRFVLTSGSHTDMEVETQLYPRQDMAQIAVAPLTSMFFHGENSTHRYGDYRPEVHDSDGLLVQQADQGWLWQPLAEVPYFNVGTIPSKQLKGFGLMQRDRDFNNYQDLEAWYHARPSVWVEPLEDWGSGQVKLMRLHTESDTTDNIVAFWQSDAGMQFKHLHYRLSWRSTDPEAHKLGKVTATRVTNKAVDSMPGHNNRIRFIIDFNQLPPLKEPPTANITINGKAQAKPMVVQENPYVKGWRVIAVLFPDSCAEPINLSVQLTSGGNPLTETWSYPVPQDLCVAP</sequence>
<evidence type="ECO:0000256" key="2">
    <source>
        <dbReference type="ARBA" id="ARBA00005001"/>
    </source>
</evidence>
<organism evidence="6">
    <name type="scientific">Candidatus Thiocaldithrix dubininis</name>
    <dbReference type="NCBI Taxonomy" id="3080823"/>
    <lineage>
        <taxon>Bacteria</taxon>
        <taxon>Pseudomonadati</taxon>
        <taxon>Pseudomonadota</taxon>
        <taxon>Gammaproteobacteria</taxon>
        <taxon>Thiotrichales</taxon>
        <taxon>Thiotrichaceae</taxon>
        <taxon>Candidatus Thiocaldithrix</taxon>
    </lineage>
</organism>
<dbReference type="Pfam" id="PF04349">
    <property type="entry name" value="MdoG"/>
    <property type="match status" value="1"/>
</dbReference>
<evidence type="ECO:0000256" key="4">
    <source>
        <dbReference type="ARBA" id="ARBA00022764"/>
    </source>
</evidence>
<dbReference type="AlphaFoldDB" id="A0AA95H5X4"/>
<dbReference type="Gene3D" id="2.60.40.10">
    <property type="entry name" value="Immunoglobulins"/>
    <property type="match status" value="1"/>
</dbReference>
<evidence type="ECO:0000313" key="6">
    <source>
        <dbReference type="EMBL" id="WGZ91311.1"/>
    </source>
</evidence>
<proteinExistence type="inferred from homology"/>
<dbReference type="EMBL" id="CP124755">
    <property type="protein sequence ID" value="WGZ91311.1"/>
    <property type="molecule type" value="Genomic_DNA"/>
</dbReference>
<dbReference type="InterPro" id="IPR007444">
    <property type="entry name" value="Glucan_biosyn_MdoG_C"/>
</dbReference>
<dbReference type="KEGG" id="tdu:QJT80_02285"/>
<dbReference type="InterPro" id="IPR011013">
    <property type="entry name" value="Gal_mutarotase_sf_dom"/>
</dbReference>
<accession>A0AA95H5X4</accession>
<comment type="subcellular location">
    <subcellularLocation>
        <location evidence="1">Periplasm</location>
    </subcellularLocation>
</comment>
<evidence type="ECO:0000256" key="3">
    <source>
        <dbReference type="ARBA" id="ARBA00009284"/>
    </source>
</evidence>
<reference evidence="6" key="2">
    <citation type="submission" date="2023-04" db="EMBL/GenBank/DDBJ databases">
        <authorList>
            <person name="Beletskiy A.V."/>
            <person name="Mardanov A.V."/>
            <person name="Ravin N.V."/>
        </authorList>
    </citation>
    <scope>NUCLEOTIDE SEQUENCE</scope>
    <source>
        <strain evidence="6">GKL-01</strain>
    </source>
</reference>
<name>A0AA95H5X4_9GAMM</name>
<dbReference type="PANTHER" id="PTHR30504:SF2">
    <property type="entry name" value="GLUCANS BIOSYNTHESIS PROTEIN G"/>
    <property type="match status" value="1"/>
</dbReference>
<dbReference type="PANTHER" id="PTHR30504">
    <property type="entry name" value="GLUCANS BIOSYNTHESIS PROTEIN"/>
    <property type="match status" value="1"/>
</dbReference>
<dbReference type="SUPFAM" id="SSF74650">
    <property type="entry name" value="Galactose mutarotase-like"/>
    <property type="match status" value="1"/>
</dbReference>
<keyword evidence="4" id="KW-0574">Periplasm</keyword>
<dbReference type="Gene3D" id="2.70.98.10">
    <property type="match status" value="1"/>
</dbReference>
<dbReference type="InterPro" id="IPR013783">
    <property type="entry name" value="Ig-like_fold"/>
</dbReference>
<reference evidence="6" key="1">
    <citation type="journal article" date="2023" name="Int. J. Mol. Sci.">
        <title>Metagenomics Revealed a New Genus 'Candidatus Thiocaldithrix dubininis' gen. nov., sp. nov. and a New Species 'Candidatus Thiothrix putei' sp. nov. in the Family Thiotrichaceae, Some Members of Which Have Traits of Both Na+- and H+-Motive Energetics.</title>
        <authorList>
            <person name="Ravin N.V."/>
            <person name="Muntyan M.S."/>
            <person name="Smolyakov D.D."/>
            <person name="Rudenko T.S."/>
            <person name="Beletsky A.V."/>
            <person name="Mardanov A.V."/>
            <person name="Grabovich M.Y."/>
        </authorList>
    </citation>
    <scope>NUCLEOTIDE SEQUENCE</scope>
    <source>
        <strain evidence="6">GKL-01</strain>
    </source>
</reference>
<dbReference type="GO" id="GO:0030288">
    <property type="term" value="C:outer membrane-bounded periplasmic space"/>
    <property type="evidence" value="ECO:0007669"/>
    <property type="project" value="TreeGrafter"/>
</dbReference>
<dbReference type="SUPFAM" id="SSF81296">
    <property type="entry name" value="E set domains"/>
    <property type="match status" value="1"/>
</dbReference>
<dbReference type="InterPro" id="IPR014756">
    <property type="entry name" value="Ig_E-set"/>
</dbReference>
<evidence type="ECO:0000259" key="5">
    <source>
        <dbReference type="Pfam" id="PF04349"/>
    </source>
</evidence>
<dbReference type="PIRSF" id="PIRSF006281">
    <property type="entry name" value="MdoG"/>
    <property type="match status" value="1"/>
</dbReference>
<protein>
    <submittedName>
        <fullName evidence="6">Glucan biosynthesis protein</fullName>
    </submittedName>
</protein>
<dbReference type="InterPro" id="IPR014718">
    <property type="entry name" value="GH-type_carb-bd"/>
</dbReference>
<gene>
    <name evidence="6" type="ORF">QJT80_02285</name>
</gene>
<dbReference type="GO" id="GO:0003824">
    <property type="term" value="F:catalytic activity"/>
    <property type="evidence" value="ECO:0007669"/>
    <property type="project" value="InterPro"/>
</dbReference>
<dbReference type="InterPro" id="IPR014438">
    <property type="entry name" value="Glucan_biosyn_MdoG/MdoD"/>
</dbReference>
<dbReference type="GO" id="GO:0030246">
    <property type="term" value="F:carbohydrate binding"/>
    <property type="evidence" value="ECO:0007669"/>
    <property type="project" value="InterPro"/>
</dbReference>
<comment type="similarity">
    <text evidence="3">Belongs to the OpgD/OpgG family.</text>
</comment>
<comment type="pathway">
    <text evidence="2">Glycan metabolism; osmoregulated periplasmic glucan (OPG) biosynthesis.</text>
</comment>
<dbReference type="GO" id="GO:0051274">
    <property type="term" value="P:beta-glucan biosynthetic process"/>
    <property type="evidence" value="ECO:0007669"/>
    <property type="project" value="TreeGrafter"/>
</dbReference>